<dbReference type="Pfam" id="PF10908">
    <property type="entry name" value="Tlde1_dom"/>
    <property type="match status" value="1"/>
</dbReference>
<keyword evidence="5" id="KW-1185">Reference proteome</keyword>
<name>H0I0E3_9HYPH</name>
<feature type="compositionally biased region" description="Basic and acidic residues" evidence="1">
    <location>
        <begin position="251"/>
        <end position="271"/>
    </location>
</feature>
<evidence type="ECO:0000313" key="4">
    <source>
        <dbReference type="EMBL" id="EHK53555.1"/>
    </source>
</evidence>
<dbReference type="PATRIC" id="fig|1107882.3.peg.5755"/>
<accession>H0I0E3</accession>
<dbReference type="EMBL" id="AHAM01000264">
    <property type="protein sequence ID" value="EHK53555.1"/>
    <property type="molecule type" value="Genomic_DNA"/>
</dbReference>
<dbReference type="InterPro" id="IPR021225">
    <property type="entry name" value="Tlde1_dom"/>
</dbReference>
<feature type="chain" id="PRO_5003534256" description="Tlde1 domain-containing protein" evidence="2">
    <location>
        <begin position="22"/>
        <end position="460"/>
    </location>
</feature>
<evidence type="ECO:0000256" key="2">
    <source>
        <dbReference type="SAM" id="SignalP"/>
    </source>
</evidence>
<reference evidence="4 5" key="1">
    <citation type="journal article" date="2012" name="J. Bacteriol.">
        <title>Draft Genome Sequence of Mesorhizobium alhagi CCNWXJ12-2T, a Novel Salt-Resistant Species Isolated from the Desert of Northwestern China.</title>
        <authorList>
            <person name="Zhou M."/>
            <person name="Chen W."/>
            <person name="Chen H."/>
            <person name="Wei G."/>
        </authorList>
    </citation>
    <scope>NUCLEOTIDE SEQUENCE [LARGE SCALE GENOMIC DNA]</scope>
    <source>
        <strain evidence="4 5">CCNWXJ12-2</strain>
    </source>
</reference>
<dbReference type="AlphaFoldDB" id="H0I0E3"/>
<gene>
    <name evidence="4" type="ORF">MAXJ12_29727</name>
</gene>
<feature type="domain" description="Tlde1" evidence="3">
    <location>
        <begin position="343"/>
        <end position="445"/>
    </location>
</feature>
<dbReference type="Proteomes" id="UP000003250">
    <property type="component" value="Unassembled WGS sequence"/>
</dbReference>
<organism evidence="4 5">
    <name type="scientific">Mesorhizobium alhagi CCNWXJ12-2</name>
    <dbReference type="NCBI Taxonomy" id="1107882"/>
    <lineage>
        <taxon>Bacteria</taxon>
        <taxon>Pseudomonadati</taxon>
        <taxon>Pseudomonadota</taxon>
        <taxon>Alphaproteobacteria</taxon>
        <taxon>Hyphomicrobiales</taxon>
        <taxon>Phyllobacteriaceae</taxon>
        <taxon>Allomesorhizobium</taxon>
    </lineage>
</organism>
<evidence type="ECO:0000256" key="1">
    <source>
        <dbReference type="SAM" id="MobiDB-lite"/>
    </source>
</evidence>
<evidence type="ECO:0000313" key="5">
    <source>
        <dbReference type="Proteomes" id="UP000003250"/>
    </source>
</evidence>
<protein>
    <recommendedName>
        <fullName evidence="3">Tlde1 domain-containing protein</fullName>
    </recommendedName>
</protein>
<feature type="region of interest" description="Disordered" evidence="1">
    <location>
        <begin position="238"/>
        <end position="309"/>
    </location>
</feature>
<keyword evidence="2" id="KW-0732">Signal</keyword>
<proteinExistence type="predicted"/>
<feature type="signal peptide" evidence="2">
    <location>
        <begin position="1"/>
        <end position="21"/>
    </location>
</feature>
<evidence type="ECO:0000259" key="3">
    <source>
        <dbReference type="Pfam" id="PF10908"/>
    </source>
</evidence>
<sequence>MRFLRRMLRPLLVTSFGTAFAVAAVWSVAGTVALGSSVVSGPASFMPQPQVHMDEGLQPRLPDSHAETAKASRLPVTAAQAVMAAKISAGNRPFMTASLSAGRTLPLAASFDAAAAKSARLAEASKESGPSGAASRFDEVVEKAALTSEKLASLFERSRSAKAHRATAKAGAPVQERFASAPAYKTALPMLAYADPSPSAAGAALSALLAKPSEEDLAGSEDPNLDAGDDAAALPDLEDLEAYPVPQPRPPYERAGEPAPETRKPEVRRTQEPAAPTAVEREKPQPRRQAYARPSEPAESGSRGGGIGKSLRSLFGGGARTRGNVAVYDISAAKVYMPDGTVLEAHSGIGKMADNPRYAHVKMSGPTPPHTYNLKMREKRFHGVEAIRMLPVDGKNKHGRDGFLTHSYLLRGGRAESHGCVAFKNYDRFLNAFKQGKIKQLVVVPSGGRATMLASNGKRV</sequence>